<evidence type="ECO:0000256" key="7">
    <source>
        <dbReference type="ARBA" id="ARBA00022842"/>
    </source>
</evidence>
<protein>
    <recommendedName>
        <fullName evidence="9">ATP-dependent 6-phosphofructokinase</fullName>
        <shortName evidence="9">ATP-PFK</shortName>
        <shortName evidence="9">Phosphofructokinase</shortName>
        <ecNumber evidence="9">2.7.1.11</ecNumber>
    </recommendedName>
    <alternativeName>
        <fullName evidence="9">Phosphohexokinase</fullName>
    </alternativeName>
</protein>
<evidence type="ECO:0000256" key="8">
    <source>
        <dbReference type="ARBA" id="ARBA00023152"/>
    </source>
</evidence>
<feature type="binding site" description="in other chain" evidence="9">
    <location>
        <begin position="168"/>
        <end position="170"/>
    </location>
    <ligand>
        <name>substrate</name>
        <note>ligand shared between dimeric partners</note>
    </ligand>
</feature>
<keyword evidence="9" id="KW-0547">Nucleotide-binding</keyword>
<evidence type="ECO:0000256" key="1">
    <source>
        <dbReference type="ARBA" id="ARBA00001946"/>
    </source>
</evidence>
<comment type="caution">
    <text evidence="11">The sequence shown here is derived from an EMBL/GenBank/DDBJ whole genome shotgun (WGS) entry which is preliminary data.</text>
</comment>
<dbReference type="InterPro" id="IPR035966">
    <property type="entry name" value="PKF_sf"/>
</dbReference>
<comment type="function">
    <text evidence="9">Catalyzes the phosphorylation of D-fructose 6-phosphate to fructose 1,6-bisphosphate by ATP, the first committing step of glycolysis.</text>
</comment>
<dbReference type="Proteomes" id="UP000278907">
    <property type="component" value="Unassembled WGS sequence"/>
</dbReference>
<feature type="binding site" description="in other chain" evidence="9">
    <location>
        <begin position="275"/>
        <end position="278"/>
    </location>
    <ligand>
        <name>substrate</name>
        <note>ligand shared between dimeric partners</note>
    </ligand>
</feature>
<evidence type="ECO:0000313" key="12">
    <source>
        <dbReference type="Proteomes" id="UP000278907"/>
    </source>
</evidence>
<keyword evidence="4 9" id="KW-0808">Transferase</keyword>
<keyword evidence="9" id="KW-0067">ATP-binding</keyword>
<evidence type="ECO:0000313" key="11">
    <source>
        <dbReference type="EMBL" id="RKI03322.1"/>
    </source>
</evidence>
<dbReference type="Pfam" id="PF00365">
    <property type="entry name" value="PFK"/>
    <property type="match status" value="1"/>
</dbReference>
<comment type="cofactor">
    <cofactor evidence="1 9">
        <name>Mg(2+)</name>
        <dbReference type="ChEBI" id="CHEBI:18420"/>
    </cofactor>
</comment>
<dbReference type="Gene3D" id="3.40.50.450">
    <property type="match status" value="1"/>
</dbReference>
<gene>
    <name evidence="9" type="primary">pfkA</name>
    <name evidence="11" type="ORF">D7Y13_22290</name>
</gene>
<dbReference type="PANTHER" id="PTHR13697:SF52">
    <property type="entry name" value="ATP-DEPENDENT 6-PHOSPHOFRUCTOKINASE 3"/>
    <property type="match status" value="1"/>
</dbReference>
<comment type="subcellular location">
    <subcellularLocation>
        <location evidence="9">Cytoplasm</location>
    </subcellularLocation>
</comment>
<dbReference type="EC" id="2.7.1.11" evidence="9"/>
<reference evidence="11 12" key="1">
    <citation type="submission" date="2018-09" db="EMBL/GenBank/DDBJ databases">
        <authorList>
            <person name="Livingstone P.G."/>
            <person name="Whitworth D.E."/>
        </authorList>
    </citation>
    <scope>NUCLEOTIDE SEQUENCE [LARGE SCALE GENOMIC DNA]</scope>
    <source>
        <strain evidence="11 12">CA031B</strain>
    </source>
</reference>
<dbReference type="InterPro" id="IPR012829">
    <property type="entry name" value="Phosphofructokinase_III"/>
</dbReference>
<dbReference type="EMBL" id="RAWI01000180">
    <property type="protein sequence ID" value="RKI03322.1"/>
    <property type="molecule type" value="Genomic_DNA"/>
</dbReference>
<keyword evidence="8 9" id="KW-0324">Glycolysis</keyword>
<feature type="binding site" evidence="9">
    <location>
        <begin position="101"/>
        <end position="104"/>
    </location>
    <ligand>
        <name>ATP</name>
        <dbReference type="ChEBI" id="CHEBI:30616"/>
    </ligand>
</feature>
<feature type="binding site" evidence="9">
    <location>
        <position position="10"/>
    </location>
    <ligand>
        <name>ATP</name>
        <dbReference type="ChEBI" id="CHEBI:30616"/>
    </ligand>
</feature>
<dbReference type="InterPro" id="IPR000023">
    <property type="entry name" value="Phosphofructokinase_dom"/>
</dbReference>
<evidence type="ECO:0000256" key="2">
    <source>
        <dbReference type="ARBA" id="ARBA00004679"/>
    </source>
</evidence>
<proteinExistence type="inferred from homology"/>
<accession>A0ABX9QGE4</accession>
<dbReference type="InterPro" id="IPR012003">
    <property type="entry name" value="ATP_PFK_prok-type"/>
</dbReference>
<keyword evidence="12" id="KW-1185">Reference proteome</keyword>
<evidence type="ECO:0000256" key="9">
    <source>
        <dbReference type="HAMAP-Rule" id="MF_01976"/>
    </source>
</evidence>
<evidence type="ECO:0000256" key="5">
    <source>
        <dbReference type="ARBA" id="ARBA00022723"/>
    </source>
</evidence>
<keyword evidence="5 9" id="KW-0479">Metal-binding</keyword>
<evidence type="ECO:0000256" key="4">
    <source>
        <dbReference type="ARBA" id="ARBA00022679"/>
    </source>
</evidence>
<name>A0ABX9QGE4_9BACT</name>
<feature type="binding site" evidence="9">
    <location>
        <position position="269"/>
    </location>
    <ligand>
        <name>substrate</name>
        <note>ligand shared between dimeric partners</note>
    </ligand>
</feature>
<dbReference type="NCBIfam" id="TIGR02483">
    <property type="entry name" value="PFK_mixed"/>
    <property type="match status" value="1"/>
</dbReference>
<dbReference type="RefSeq" id="WP_120537536.1">
    <property type="nucleotide sequence ID" value="NZ_RAWI01000180.1"/>
</dbReference>
<feature type="binding site" evidence="9">
    <location>
        <position position="161"/>
    </location>
    <ligand>
        <name>substrate</name>
        <note>ligand shared between dimeric partners</note>
    </ligand>
</feature>
<feature type="active site" description="Proton acceptor" evidence="9">
    <location>
        <position position="126"/>
    </location>
</feature>
<organism evidence="11 12">
    <name type="scientific">Corallococcus praedator</name>
    <dbReference type="NCBI Taxonomy" id="2316724"/>
    <lineage>
        <taxon>Bacteria</taxon>
        <taxon>Pseudomonadati</taxon>
        <taxon>Myxococcota</taxon>
        <taxon>Myxococcia</taxon>
        <taxon>Myxococcales</taxon>
        <taxon>Cystobacterineae</taxon>
        <taxon>Myxococcaceae</taxon>
        <taxon>Corallococcus</taxon>
    </lineage>
</organism>
<feature type="domain" description="Phosphofructokinase" evidence="10">
    <location>
        <begin position="2"/>
        <end position="300"/>
    </location>
</feature>
<comment type="caution">
    <text evidence="9">Lacks conserved residue(s) required for the propagation of feature annotation.</text>
</comment>
<sequence length="345" mass="37058">MKVAVLTGGGDCPGLNAVIRAIVRRASEHGFEMMGLRDGWKGLLDDNHFRLTRETTSGILHRGGTILGTSRVNPFKVENGLERVKRAIERNGIHAVIAIGGEGTLSAATRMAQEGVRIVGVPKTIDNDLNGTDFTFGFDTAVMIATEAVDRLHSTAESHKRVIVCEVMGRHVGWIATYAGIAGGADVILVPEIPADLEAVAQHLQRRNAGGRTFSIVVVAEGTRIKLSADQNEQLVTTGALDEAGRPRLGGVGNIVASEIERRTGFETRVSVLGHIQRGGAPTAHDRVLATRFGVHACDMVARGEFGRMAALRGNEIVSENLAEATRELKRVPKEFFEVAQVFFG</sequence>
<dbReference type="NCBIfam" id="NF002872">
    <property type="entry name" value="PRK03202.1"/>
    <property type="match status" value="1"/>
</dbReference>
<evidence type="ECO:0000256" key="3">
    <source>
        <dbReference type="ARBA" id="ARBA00022490"/>
    </source>
</evidence>
<keyword evidence="6 9" id="KW-0418">Kinase</keyword>
<keyword evidence="7 9" id="KW-0460">Magnesium</keyword>
<evidence type="ECO:0000259" key="10">
    <source>
        <dbReference type="Pfam" id="PF00365"/>
    </source>
</evidence>
<comment type="similarity">
    <text evidence="9">Belongs to the phosphofructokinase type A (PFKA) family. Mixed-substrate PFK group III subfamily.</text>
</comment>
<dbReference type="HAMAP" id="MF_01976">
    <property type="entry name" value="Phosphofructokinase_III"/>
    <property type="match status" value="1"/>
</dbReference>
<keyword evidence="3 9" id="KW-0963">Cytoplasm</keyword>
<dbReference type="PROSITE" id="PS00433">
    <property type="entry name" value="PHOSPHOFRUCTOKINASE"/>
    <property type="match status" value="1"/>
</dbReference>
<evidence type="ECO:0000256" key="6">
    <source>
        <dbReference type="ARBA" id="ARBA00022777"/>
    </source>
</evidence>
<dbReference type="InterPro" id="IPR015912">
    <property type="entry name" value="Phosphofructokinase_CS"/>
</dbReference>
<comment type="pathway">
    <text evidence="2 9">Carbohydrate degradation; glycolysis; D-glyceraldehyde 3-phosphate and glycerone phosphate from D-glucose: step 3/4.</text>
</comment>
<feature type="binding site" evidence="9">
    <location>
        <begin position="71"/>
        <end position="72"/>
    </location>
    <ligand>
        <name>ATP</name>
        <dbReference type="ChEBI" id="CHEBI:30616"/>
    </ligand>
</feature>
<dbReference type="PANTHER" id="PTHR13697">
    <property type="entry name" value="PHOSPHOFRUCTOKINASE"/>
    <property type="match status" value="1"/>
</dbReference>
<comment type="subunit">
    <text evidence="9">Homodimer or homotetramer.</text>
</comment>
<comment type="catalytic activity">
    <reaction evidence="9">
        <text>beta-D-fructose 6-phosphate + ATP = beta-D-fructose 1,6-bisphosphate + ADP + H(+)</text>
        <dbReference type="Rhea" id="RHEA:16109"/>
        <dbReference type="ChEBI" id="CHEBI:15378"/>
        <dbReference type="ChEBI" id="CHEBI:30616"/>
        <dbReference type="ChEBI" id="CHEBI:32966"/>
        <dbReference type="ChEBI" id="CHEBI:57634"/>
        <dbReference type="ChEBI" id="CHEBI:456216"/>
        <dbReference type="EC" id="2.7.1.11"/>
    </reaction>
</comment>
<dbReference type="Gene3D" id="3.40.50.460">
    <property type="entry name" value="Phosphofructokinase domain"/>
    <property type="match status" value="1"/>
</dbReference>
<dbReference type="SUPFAM" id="SSF53784">
    <property type="entry name" value="Phosphofructokinase"/>
    <property type="match status" value="1"/>
</dbReference>
<feature type="binding site" description="in other chain" evidence="9">
    <location>
        <position position="221"/>
    </location>
    <ligand>
        <name>substrate</name>
        <note>ligand shared between dimeric partners</note>
    </ligand>
</feature>
<feature type="binding site" description="in other chain" evidence="9">
    <location>
        <begin position="124"/>
        <end position="126"/>
    </location>
    <ligand>
        <name>substrate</name>
        <note>ligand shared between dimeric partners</note>
    </ligand>
</feature>
<dbReference type="PRINTS" id="PR00476">
    <property type="entry name" value="PHFRCTKINASE"/>
</dbReference>
<dbReference type="InterPro" id="IPR022953">
    <property type="entry name" value="ATP_PFK"/>
</dbReference>
<feature type="binding site" evidence="9">
    <location>
        <position position="102"/>
    </location>
    <ligand>
        <name>Mg(2+)</name>
        <dbReference type="ChEBI" id="CHEBI:18420"/>
        <note>catalytic</note>
    </ligand>
</feature>
<dbReference type="PIRSF" id="PIRSF000532">
    <property type="entry name" value="ATP_PFK_prok"/>
    <property type="match status" value="1"/>
</dbReference>
<feature type="site" description="Important for substrate specificity; cannot use PPi as phosphoryl donor" evidence="9">
    <location>
        <position position="103"/>
    </location>
</feature>